<dbReference type="Gene3D" id="3.60.110.10">
    <property type="entry name" value="Carbon-nitrogen hydrolase"/>
    <property type="match status" value="1"/>
</dbReference>
<dbReference type="GO" id="GO:0005737">
    <property type="term" value="C:cytoplasm"/>
    <property type="evidence" value="ECO:0007669"/>
    <property type="project" value="InterPro"/>
</dbReference>
<keyword evidence="6 7" id="KW-0520">NAD</keyword>
<evidence type="ECO:0000256" key="5">
    <source>
        <dbReference type="ARBA" id="ARBA00022840"/>
    </source>
</evidence>
<dbReference type="GO" id="GO:0003952">
    <property type="term" value="F:NAD+ synthase (glutamine-hydrolyzing) activity"/>
    <property type="evidence" value="ECO:0007669"/>
    <property type="project" value="UniProtKB-UniRule"/>
</dbReference>
<dbReference type="CDD" id="cd07570">
    <property type="entry name" value="GAT_Gln-NAD-synth"/>
    <property type="match status" value="1"/>
</dbReference>
<accession>A0A0U3NBP5</accession>
<dbReference type="HAMAP" id="MF_02090">
    <property type="entry name" value="NadE_glutamine_dep"/>
    <property type="match status" value="1"/>
</dbReference>
<evidence type="ECO:0000256" key="6">
    <source>
        <dbReference type="ARBA" id="ARBA00023027"/>
    </source>
</evidence>
<dbReference type="SUPFAM" id="SSF56317">
    <property type="entry name" value="Carbon-nitrogen hydrolase"/>
    <property type="match status" value="1"/>
</dbReference>
<feature type="binding site" evidence="7">
    <location>
        <position position="505"/>
    </location>
    <ligand>
        <name>deamido-NAD(+)</name>
        <dbReference type="ChEBI" id="CHEBI:58437"/>
        <note>ligand shared between two neighboring subunits</note>
    </ligand>
</feature>
<feature type="active site" description="Nucleophile; for glutaminase activity" evidence="7">
    <location>
        <position position="195"/>
    </location>
</feature>
<dbReference type="Gene3D" id="1.10.10.1140">
    <property type="entry name" value="Glutamine-dependent NAD+ synthetase, C-terminal domain"/>
    <property type="match status" value="1"/>
</dbReference>
<dbReference type="Pfam" id="PF02540">
    <property type="entry name" value="NAD_synthase"/>
    <property type="match status" value="1"/>
</dbReference>
<feature type="binding site" evidence="7">
    <location>
        <begin position="386"/>
        <end position="393"/>
    </location>
    <ligand>
        <name>ATP</name>
        <dbReference type="ChEBI" id="CHEBI:30616"/>
    </ligand>
</feature>
<dbReference type="GO" id="GO:0004359">
    <property type="term" value="F:glutaminase activity"/>
    <property type="evidence" value="ECO:0007669"/>
    <property type="project" value="InterPro"/>
</dbReference>
<feature type="binding site" evidence="7">
    <location>
        <begin position="510"/>
        <end position="513"/>
    </location>
    <ligand>
        <name>deamido-NAD(+)</name>
        <dbReference type="ChEBI" id="CHEBI:58437"/>
        <note>ligand shared between two neighboring subunits</note>
    </ligand>
</feature>
<feature type="active site" description="Proton acceptor; for glutaminase activity" evidence="7">
    <location>
        <position position="70"/>
    </location>
</feature>
<comment type="catalytic activity">
    <reaction evidence="7 8">
        <text>deamido-NAD(+) + L-glutamine + ATP + H2O = L-glutamate + AMP + diphosphate + NAD(+) + H(+)</text>
        <dbReference type="Rhea" id="RHEA:24384"/>
        <dbReference type="ChEBI" id="CHEBI:15377"/>
        <dbReference type="ChEBI" id="CHEBI:15378"/>
        <dbReference type="ChEBI" id="CHEBI:29985"/>
        <dbReference type="ChEBI" id="CHEBI:30616"/>
        <dbReference type="ChEBI" id="CHEBI:33019"/>
        <dbReference type="ChEBI" id="CHEBI:57540"/>
        <dbReference type="ChEBI" id="CHEBI:58359"/>
        <dbReference type="ChEBI" id="CHEBI:58437"/>
        <dbReference type="ChEBI" id="CHEBI:456215"/>
        <dbReference type="EC" id="6.3.5.1"/>
    </reaction>
</comment>
<dbReference type="AlphaFoldDB" id="A0A0U3NBP5"/>
<dbReference type="GO" id="GO:0005524">
    <property type="term" value="F:ATP binding"/>
    <property type="evidence" value="ECO:0007669"/>
    <property type="project" value="UniProtKB-UniRule"/>
</dbReference>
<evidence type="ECO:0000256" key="9">
    <source>
        <dbReference type="RuleBase" id="RU003811"/>
    </source>
</evidence>
<comment type="similarity">
    <text evidence="2 7 8">In the C-terminal section; belongs to the NAD synthetase family.</text>
</comment>
<dbReference type="PATRIC" id="fig|76731.3.peg.1461"/>
<evidence type="ECO:0000256" key="7">
    <source>
        <dbReference type="HAMAP-Rule" id="MF_02090"/>
    </source>
</evidence>
<sequence length="699" mass="76868">MQATFPSTGSAQGSPTRPGSFDNLYLHDFARLAVGVPVCRVADPAYNAAQTAELMQQAAKDGAALVAFPELGLAAYTSDDLFHQRALLDGCEAALSHLLEVSRDLPTLAIVGLPLRVDHRLFNCAVALQRGRLLAVWPKTYLPNYGEFYEARQFNAADEALSTEIDLLGQQVPFGTRLVVQAQDLPLLRVHVEICEDVWTPIPPSSYAALAGATVLVNLSASNVTVGKAGYRHQLVSQQSARCLAAYVYTSAGAGESSTDLAWDGQALIYENGTLLSEADRFVRRSQLLTADVDLERLSRERMRQTSFGDSVRHHAALLKDFRTVRTELGLDLTQPLPLRRRIERFPYVPSDRTRRDERCNEVFNIQVQALVQRLVSSGIHKLVLGVSGGLDSTHALLVAARAMDLMGWPRSNILGVTMPGFATSTRTRDQAMRLMAAIGCEAREIDIRPSCTQMLADLGHPYAKGEAVYDVTFENVQAGERTSHLFRLANHTGALVLGTGDLSELALGWCTYGVGDHMSHYNVNASVPKTLIQYLVRWVAETEQLGPQGRTVLLDILGTEISPELVPQDGKSSSGLQSTESTIGPYELQDFNLFYTIRQGCSPAKIAFLARHAWGDRSRGDWPDGEHVRRNEYPLPEIKRVLRIFVQRFFKGSQFKRSCVPNAPKVGSGGSLSPRGDWRAPSDSEATVWLADLDRIPD</sequence>
<evidence type="ECO:0000313" key="10">
    <source>
        <dbReference type="EMBL" id="ALV05920.1"/>
    </source>
</evidence>
<dbReference type="InterPro" id="IPR003010">
    <property type="entry name" value="C-N_Hydrolase"/>
</dbReference>
<dbReference type="RefSeq" id="WP_058937267.1">
    <property type="nucleotide sequence ID" value="NZ_CP013729.1"/>
</dbReference>
<feature type="binding site" evidence="7">
    <location>
        <position position="222"/>
    </location>
    <ligand>
        <name>L-glutamine</name>
        <dbReference type="ChEBI" id="CHEBI:58359"/>
    </ligand>
</feature>
<dbReference type="InterPro" id="IPR036526">
    <property type="entry name" value="C-N_Hydrolase_sf"/>
</dbReference>
<evidence type="ECO:0000256" key="2">
    <source>
        <dbReference type="ARBA" id="ARBA00007145"/>
    </source>
</evidence>
<dbReference type="UniPathway" id="UPA00253">
    <property type="reaction ID" value="UER00334"/>
</dbReference>
<dbReference type="OrthoDB" id="8817375at2"/>
<feature type="binding site" evidence="7">
    <location>
        <position position="228"/>
    </location>
    <ligand>
        <name>L-glutamine</name>
        <dbReference type="ChEBI" id="CHEBI:58359"/>
    </ligand>
</feature>
<organism evidence="10 11">
    <name type="scientific">Roseateles depolymerans</name>
    <dbReference type="NCBI Taxonomy" id="76731"/>
    <lineage>
        <taxon>Bacteria</taxon>
        <taxon>Pseudomonadati</taxon>
        <taxon>Pseudomonadota</taxon>
        <taxon>Betaproteobacteria</taxon>
        <taxon>Burkholderiales</taxon>
        <taxon>Sphaerotilaceae</taxon>
        <taxon>Roseateles</taxon>
    </lineage>
</organism>
<dbReference type="GO" id="GO:0008795">
    <property type="term" value="F:NAD+ synthase activity"/>
    <property type="evidence" value="ECO:0007669"/>
    <property type="project" value="UniProtKB-UniRule"/>
</dbReference>
<evidence type="ECO:0000313" key="11">
    <source>
        <dbReference type="Proteomes" id="UP000060699"/>
    </source>
</evidence>
<dbReference type="InterPro" id="IPR014729">
    <property type="entry name" value="Rossmann-like_a/b/a_fold"/>
</dbReference>
<dbReference type="EC" id="6.3.5.1" evidence="7 8"/>
<dbReference type="FunFam" id="1.10.10.1140:FF:000001">
    <property type="entry name" value="Glutamine-dependent NAD(+) synthetase"/>
    <property type="match status" value="1"/>
</dbReference>
<dbReference type="PANTHER" id="PTHR23090">
    <property type="entry name" value="NH 3 /GLUTAMINE-DEPENDENT NAD + SYNTHETASE"/>
    <property type="match status" value="1"/>
</dbReference>
<feature type="active site" description="For glutaminase activity" evidence="7">
    <location>
        <position position="139"/>
    </location>
</feature>
<dbReference type="Pfam" id="PF00795">
    <property type="entry name" value="CN_hydrolase"/>
    <property type="match status" value="1"/>
</dbReference>
<keyword evidence="3 7" id="KW-0436">Ligase</keyword>
<dbReference type="InterPro" id="IPR003694">
    <property type="entry name" value="NAD_synthase"/>
</dbReference>
<dbReference type="STRING" id="76731.RD2015_1432"/>
<feature type="binding site" evidence="7">
    <location>
        <position position="145"/>
    </location>
    <ligand>
        <name>L-glutamine</name>
        <dbReference type="ChEBI" id="CHEBI:58359"/>
    </ligand>
</feature>
<dbReference type="KEGG" id="rdp:RD2015_1432"/>
<comment type="pathway">
    <text evidence="1 7 8">Cofactor biosynthesis; NAD(+) biosynthesis; NAD(+) from deamido-NAD(+) (L-Gln route): step 1/1.</text>
</comment>
<feature type="binding site" evidence="7">
    <location>
        <position position="500"/>
    </location>
    <ligand>
        <name>ATP</name>
        <dbReference type="ChEBI" id="CHEBI:30616"/>
    </ligand>
</feature>
<dbReference type="NCBIfam" id="NF002730">
    <property type="entry name" value="PRK02628.1"/>
    <property type="match status" value="1"/>
</dbReference>
<proteinExistence type="inferred from homology"/>
<dbReference type="SUPFAM" id="SSF52402">
    <property type="entry name" value="Adenine nucleotide alpha hydrolases-like"/>
    <property type="match status" value="1"/>
</dbReference>
<dbReference type="PROSITE" id="PS50263">
    <property type="entry name" value="CN_HYDROLASE"/>
    <property type="match status" value="1"/>
</dbReference>
<dbReference type="PANTHER" id="PTHR23090:SF9">
    <property type="entry name" value="GLUTAMINE-DEPENDENT NAD(+) SYNTHETASE"/>
    <property type="match status" value="1"/>
</dbReference>
<comment type="similarity">
    <text evidence="9">Belongs to the NAD synthetase family.</text>
</comment>
<reference evidence="10 11" key="1">
    <citation type="submission" date="2015-12" db="EMBL/GenBank/DDBJ databases">
        <title>Complete genome of Roseateles depolymerans KCTC 42856.</title>
        <authorList>
            <person name="Kim K.M."/>
        </authorList>
    </citation>
    <scope>NUCLEOTIDE SEQUENCE [LARGE SCALE GENOMIC DNA]</scope>
    <source>
        <strain evidence="10 11">KCTC 42856</strain>
    </source>
</reference>
<name>A0A0U3NBP5_9BURK</name>
<evidence type="ECO:0000256" key="4">
    <source>
        <dbReference type="ARBA" id="ARBA00022741"/>
    </source>
</evidence>
<protein>
    <recommendedName>
        <fullName evidence="7 8">Glutamine-dependent NAD(+) synthetase</fullName>
        <ecNumber evidence="7 8">6.3.5.1</ecNumber>
    </recommendedName>
    <alternativeName>
        <fullName evidence="7 8">NAD(+) synthase [glutamine-hydrolyzing]</fullName>
    </alternativeName>
</protein>
<keyword evidence="5 7" id="KW-0067">ATP-binding</keyword>
<dbReference type="Proteomes" id="UP000060699">
    <property type="component" value="Chromosome"/>
</dbReference>
<dbReference type="NCBIfam" id="TIGR00552">
    <property type="entry name" value="nadE"/>
    <property type="match status" value="1"/>
</dbReference>
<dbReference type="Gene3D" id="3.40.50.620">
    <property type="entry name" value="HUPs"/>
    <property type="match status" value="1"/>
</dbReference>
<keyword evidence="4 7" id="KW-0547">Nucleotide-binding</keyword>
<dbReference type="CDD" id="cd00553">
    <property type="entry name" value="NAD_synthase"/>
    <property type="match status" value="1"/>
</dbReference>
<gene>
    <name evidence="7" type="primary">nadE</name>
    <name evidence="10" type="ORF">RD2015_1432</name>
</gene>
<feature type="binding site" evidence="7">
    <location>
        <position position="657"/>
    </location>
    <ligand>
        <name>deamido-NAD(+)</name>
        <dbReference type="ChEBI" id="CHEBI:58437"/>
        <note>ligand shared between two neighboring subunits</note>
    </ligand>
</feature>
<dbReference type="InterPro" id="IPR022310">
    <property type="entry name" value="NAD/GMP_synthase"/>
</dbReference>
<evidence type="ECO:0000256" key="8">
    <source>
        <dbReference type="PIRNR" id="PIRNR006630"/>
    </source>
</evidence>
<keyword evidence="11" id="KW-1185">Reference proteome</keyword>
<evidence type="ECO:0000256" key="1">
    <source>
        <dbReference type="ARBA" id="ARBA00005188"/>
    </source>
</evidence>
<dbReference type="InterPro" id="IPR014445">
    <property type="entry name" value="Gln-dep_NAD_synthase"/>
</dbReference>
<dbReference type="InterPro" id="IPR041856">
    <property type="entry name" value="NAD+_synth_C"/>
</dbReference>
<dbReference type="EMBL" id="CP013729">
    <property type="protein sequence ID" value="ALV05920.1"/>
    <property type="molecule type" value="Genomic_DNA"/>
</dbReference>
<evidence type="ECO:0000256" key="3">
    <source>
        <dbReference type="ARBA" id="ARBA00022598"/>
    </source>
</evidence>
<dbReference type="PIRSF" id="PIRSF006630">
    <property type="entry name" value="NADS_GAT"/>
    <property type="match status" value="1"/>
</dbReference>
<dbReference type="FunFam" id="3.40.50.620:FF:000155">
    <property type="entry name" value="Glutamine-dependent NAD(+) synthetase"/>
    <property type="match status" value="1"/>
</dbReference>
<feature type="binding site" evidence="7">
    <location>
        <position position="476"/>
    </location>
    <ligand>
        <name>deamido-NAD(+)</name>
        <dbReference type="ChEBI" id="CHEBI:58437"/>
        <note>ligand shared between two neighboring subunits</note>
    </ligand>
</feature>
<comment type="function">
    <text evidence="7">Catalyzes the ATP-dependent amidation of deamido-NAD to form NAD. Uses L-glutamine as a nitrogen source.</text>
</comment>
<dbReference type="GO" id="GO:0009435">
    <property type="term" value="P:NAD+ biosynthetic process"/>
    <property type="evidence" value="ECO:0007669"/>
    <property type="project" value="UniProtKB-UniRule"/>
</dbReference>